<dbReference type="SMART" id="SM00967">
    <property type="entry name" value="SpoU_sub_bind"/>
    <property type="match status" value="1"/>
</dbReference>
<dbReference type="InterPro" id="IPR029026">
    <property type="entry name" value="tRNA_m1G_MTases_N"/>
</dbReference>
<dbReference type="EMBL" id="JAAONZ010000004">
    <property type="protein sequence ID" value="NHO65602.1"/>
    <property type="molecule type" value="Genomic_DNA"/>
</dbReference>
<dbReference type="SUPFAM" id="SSF55315">
    <property type="entry name" value="L30e-like"/>
    <property type="match status" value="1"/>
</dbReference>
<evidence type="ECO:0000313" key="4">
    <source>
        <dbReference type="EMBL" id="NHO65602.1"/>
    </source>
</evidence>
<reference evidence="4" key="1">
    <citation type="submission" date="2020-03" db="EMBL/GenBank/DDBJ databases">
        <authorList>
            <person name="Guo F."/>
        </authorList>
    </citation>
    <scope>NUCLEOTIDE SEQUENCE</scope>
    <source>
        <strain evidence="4">JCM 30134</strain>
    </source>
</reference>
<protein>
    <submittedName>
        <fullName evidence="4">RNA methyltransferase</fullName>
    </submittedName>
</protein>
<dbReference type="InterPro" id="IPR001537">
    <property type="entry name" value="SpoU_MeTrfase"/>
</dbReference>
<dbReference type="Gene3D" id="3.40.1280.10">
    <property type="match status" value="1"/>
</dbReference>
<accession>A0A9E5MKN1</accession>
<comment type="caution">
    <text evidence="4">The sequence shown here is derived from an EMBL/GenBank/DDBJ whole genome shotgun (WGS) entry which is preliminary data.</text>
</comment>
<dbReference type="Gene3D" id="3.30.1330.30">
    <property type="match status" value="1"/>
</dbReference>
<dbReference type="InterPro" id="IPR029064">
    <property type="entry name" value="Ribosomal_eL30-like_sf"/>
</dbReference>
<dbReference type="InterPro" id="IPR013123">
    <property type="entry name" value="SpoU_subst-bd"/>
</dbReference>
<evidence type="ECO:0000313" key="5">
    <source>
        <dbReference type="Proteomes" id="UP000787472"/>
    </source>
</evidence>
<proteinExistence type="predicted"/>
<keyword evidence="1 4" id="KW-0489">Methyltransferase</keyword>
<dbReference type="PANTHER" id="PTHR46429">
    <property type="entry name" value="23S RRNA (GUANOSINE-2'-O-)-METHYLTRANSFERASE RLMB"/>
    <property type="match status" value="1"/>
</dbReference>
<dbReference type="GO" id="GO:0008173">
    <property type="term" value="F:RNA methyltransferase activity"/>
    <property type="evidence" value="ECO:0007669"/>
    <property type="project" value="InterPro"/>
</dbReference>
<dbReference type="Pfam" id="PF00588">
    <property type="entry name" value="SpoU_methylase"/>
    <property type="match status" value="1"/>
</dbReference>
<dbReference type="InterPro" id="IPR029028">
    <property type="entry name" value="Alpha/beta_knot_MTases"/>
</dbReference>
<organism evidence="4 5">
    <name type="scientific">Pseudomaricurvus hydrocarbonicus</name>
    <dbReference type="NCBI Taxonomy" id="1470433"/>
    <lineage>
        <taxon>Bacteria</taxon>
        <taxon>Pseudomonadati</taxon>
        <taxon>Pseudomonadota</taxon>
        <taxon>Gammaproteobacteria</taxon>
        <taxon>Cellvibrionales</taxon>
        <taxon>Cellvibrionaceae</taxon>
        <taxon>Pseudomaricurvus</taxon>
    </lineage>
</organism>
<evidence type="ECO:0000259" key="3">
    <source>
        <dbReference type="SMART" id="SM00967"/>
    </source>
</evidence>
<dbReference type="InterPro" id="IPR004441">
    <property type="entry name" value="rRNA_MeTrfase_TrmH"/>
</dbReference>
<dbReference type="GO" id="GO:0032259">
    <property type="term" value="P:methylation"/>
    <property type="evidence" value="ECO:0007669"/>
    <property type="project" value="UniProtKB-KW"/>
</dbReference>
<evidence type="ECO:0000256" key="1">
    <source>
        <dbReference type="ARBA" id="ARBA00022603"/>
    </source>
</evidence>
<name>A0A9E5MKN1_9GAMM</name>
<dbReference type="SUPFAM" id="SSF75217">
    <property type="entry name" value="alpha/beta knot"/>
    <property type="match status" value="1"/>
</dbReference>
<dbReference type="AlphaFoldDB" id="A0A9E5MKN1"/>
<dbReference type="Proteomes" id="UP000787472">
    <property type="component" value="Unassembled WGS sequence"/>
</dbReference>
<keyword evidence="2" id="KW-0808">Transferase</keyword>
<keyword evidence="5" id="KW-1185">Reference proteome</keyword>
<feature type="domain" description="RNA 2-O ribose methyltransferase substrate binding" evidence="3">
    <location>
        <begin position="23"/>
        <end position="101"/>
    </location>
</feature>
<gene>
    <name evidence="4" type="ORF">G8770_08625</name>
</gene>
<dbReference type="GO" id="GO:0006396">
    <property type="term" value="P:RNA processing"/>
    <property type="evidence" value="ECO:0007669"/>
    <property type="project" value="InterPro"/>
</dbReference>
<dbReference type="Pfam" id="PF08032">
    <property type="entry name" value="SpoU_sub_bind"/>
    <property type="match status" value="1"/>
</dbReference>
<dbReference type="GO" id="GO:0003723">
    <property type="term" value="F:RNA binding"/>
    <property type="evidence" value="ECO:0007669"/>
    <property type="project" value="InterPro"/>
</dbReference>
<dbReference type="RefSeq" id="WP_167184919.1">
    <property type="nucleotide sequence ID" value="NZ_JAAONZ010000004.1"/>
</dbReference>
<sequence length="260" mass="28302">MNVTQSDSESYLKKKQFFNQLLTVYGRKPVLEALEDPATKVYRLHLAESNRPGGIIADIIKLAENKQAEILYHDRQALSRISRNSKQDQGVAVDLVCSGYQDYRDFLNSPASQHAEIIALDRITNPQNLGMIIRSVCAGSAKALLLPEKGCAKLDALVIKASAGTLFRAPILRCQNLAQTLAEFRENGSSIYGLSSHAPHTLGEIPHTGAKVFVLGNETDGVSDEVARECNQLVSIPMNNGVESLNVAVTASLLAFRGQL</sequence>
<dbReference type="GO" id="GO:0005829">
    <property type="term" value="C:cytosol"/>
    <property type="evidence" value="ECO:0007669"/>
    <property type="project" value="TreeGrafter"/>
</dbReference>
<dbReference type="CDD" id="cd18103">
    <property type="entry name" value="SpoU-like_RlmB"/>
    <property type="match status" value="1"/>
</dbReference>
<evidence type="ECO:0000256" key="2">
    <source>
        <dbReference type="ARBA" id="ARBA00022679"/>
    </source>
</evidence>
<dbReference type="PANTHER" id="PTHR46429:SF1">
    <property type="entry name" value="23S RRNA (GUANOSINE-2'-O-)-METHYLTRANSFERASE RLMB"/>
    <property type="match status" value="1"/>
</dbReference>